<keyword evidence="2" id="KW-0472">Membrane</keyword>
<sequence>MLTLRQTVVELIIMVMLMSSNVLLSPVPMGACFSSTRGSAEVVAPDYPNDVVAAHYHNNDDRTDSSDDLRGVNIPFSDGETDGPEDYFSPSSDPVVSTEVSSDVCMTICQSRSTSTVTGSVSLV</sequence>
<name>A0A507DFS3_9FUNG</name>
<reference evidence="3 4" key="1">
    <citation type="journal article" date="2019" name="Sci. Rep.">
        <title>Comparative genomics of chytrid fungi reveal insights into the obligate biotrophic and pathogenic lifestyle of Synchytrium endobioticum.</title>
        <authorList>
            <person name="van de Vossenberg B.T.L.H."/>
            <person name="Warris S."/>
            <person name="Nguyen H.D.T."/>
            <person name="van Gent-Pelzer M.P.E."/>
            <person name="Joly D.L."/>
            <person name="van de Geest H.C."/>
            <person name="Bonants P.J.M."/>
            <person name="Smith D.S."/>
            <person name="Levesque C.A."/>
            <person name="van der Lee T.A.J."/>
        </authorList>
    </citation>
    <scope>NUCLEOTIDE SEQUENCE [LARGE SCALE GENOMIC DNA]</scope>
    <source>
        <strain evidence="3 4">MB42</strain>
    </source>
</reference>
<keyword evidence="2" id="KW-0812">Transmembrane</keyword>
<protein>
    <submittedName>
        <fullName evidence="3">Uncharacterized protein</fullName>
    </submittedName>
</protein>
<feature type="compositionally biased region" description="Basic and acidic residues" evidence="1">
    <location>
        <begin position="57"/>
        <end position="70"/>
    </location>
</feature>
<evidence type="ECO:0000313" key="3">
    <source>
        <dbReference type="EMBL" id="TPX50502.1"/>
    </source>
</evidence>
<accession>A0A507DFS3</accession>
<evidence type="ECO:0000256" key="2">
    <source>
        <dbReference type="SAM" id="Phobius"/>
    </source>
</evidence>
<evidence type="ECO:0000313" key="4">
    <source>
        <dbReference type="Proteomes" id="UP000317494"/>
    </source>
</evidence>
<dbReference type="AlphaFoldDB" id="A0A507DFS3"/>
<comment type="caution">
    <text evidence="3">The sequence shown here is derived from an EMBL/GenBank/DDBJ whole genome shotgun (WGS) entry which is preliminary data.</text>
</comment>
<proteinExistence type="predicted"/>
<dbReference type="VEuPathDB" id="FungiDB:SeMB42_g02218"/>
<evidence type="ECO:0000256" key="1">
    <source>
        <dbReference type="SAM" id="MobiDB-lite"/>
    </source>
</evidence>
<dbReference type="Proteomes" id="UP000317494">
    <property type="component" value="Unassembled WGS sequence"/>
</dbReference>
<feature type="transmembrane region" description="Helical" evidence="2">
    <location>
        <begin position="7"/>
        <end position="27"/>
    </location>
</feature>
<dbReference type="EMBL" id="QEAN01000066">
    <property type="protein sequence ID" value="TPX50502.1"/>
    <property type="molecule type" value="Genomic_DNA"/>
</dbReference>
<feature type="region of interest" description="Disordered" evidence="1">
    <location>
        <begin position="56"/>
        <end position="93"/>
    </location>
</feature>
<keyword evidence="2" id="KW-1133">Transmembrane helix</keyword>
<keyword evidence="4" id="KW-1185">Reference proteome</keyword>
<organism evidence="3 4">
    <name type="scientific">Synchytrium endobioticum</name>
    <dbReference type="NCBI Taxonomy" id="286115"/>
    <lineage>
        <taxon>Eukaryota</taxon>
        <taxon>Fungi</taxon>
        <taxon>Fungi incertae sedis</taxon>
        <taxon>Chytridiomycota</taxon>
        <taxon>Chytridiomycota incertae sedis</taxon>
        <taxon>Chytridiomycetes</taxon>
        <taxon>Synchytriales</taxon>
        <taxon>Synchytriaceae</taxon>
        <taxon>Synchytrium</taxon>
    </lineage>
</organism>
<gene>
    <name evidence="3" type="ORF">SeMB42_g02218</name>
</gene>